<dbReference type="PANTHER" id="PTHR45867">
    <property type="entry name" value="PURPLE ACID PHOSPHATASE"/>
    <property type="match status" value="1"/>
</dbReference>
<evidence type="ECO:0000313" key="6">
    <source>
        <dbReference type="EMBL" id="MCE7509999.1"/>
    </source>
</evidence>
<dbReference type="SUPFAM" id="SSF49363">
    <property type="entry name" value="Purple acid phosphatase, N-terminal domain"/>
    <property type="match status" value="1"/>
</dbReference>
<comment type="caution">
    <text evidence="6">The sequence shown here is derived from an EMBL/GenBank/DDBJ whole genome shotgun (WGS) entry which is preliminary data.</text>
</comment>
<dbReference type="InterPro" id="IPR008963">
    <property type="entry name" value="Purple_acid_Pase-like_N"/>
</dbReference>
<name>A0A9Q3ZGW3_9GAMM</name>
<dbReference type="PANTHER" id="PTHR45867:SF3">
    <property type="entry name" value="ACID PHOSPHATASE TYPE 7"/>
    <property type="match status" value="1"/>
</dbReference>
<dbReference type="InterPro" id="IPR029052">
    <property type="entry name" value="Metallo-depent_PP-like"/>
</dbReference>
<reference evidence="6" key="1">
    <citation type="submission" date="2022-01" db="EMBL/GenBank/DDBJ databases">
        <authorList>
            <person name="Karlyshev A.V."/>
            <person name="Jaspars M."/>
        </authorList>
    </citation>
    <scope>NUCLEOTIDE SEQUENCE</scope>
    <source>
        <strain evidence="6">AGSA3-2</strain>
    </source>
</reference>
<feature type="domain" description="Purple acid phosphatase N-terminal" evidence="5">
    <location>
        <begin position="238"/>
        <end position="366"/>
    </location>
</feature>
<dbReference type="RefSeq" id="WP_233925989.1">
    <property type="nucleotide sequence ID" value="NZ_JAJVKT010000019.1"/>
</dbReference>
<dbReference type="AlphaFoldDB" id="A0A9Q3ZGW3"/>
<feature type="signal peptide" evidence="3">
    <location>
        <begin position="1"/>
        <end position="27"/>
    </location>
</feature>
<dbReference type="Proteomes" id="UP001107961">
    <property type="component" value="Unassembled WGS sequence"/>
</dbReference>
<feature type="region of interest" description="Disordered" evidence="2">
    <location>
        <begin position="640"/>
        <end position="668"/>
    </location>
</feature>
<accession>A0A9Q3ZGW3</accession>
<protein>
    <submittedName>
        <fullName evidence="6">Metallophosphoesterase family protein</fullName>
    </submittedName>
</protein>
<keyword evidence="7" id="KW-1185">Reference proteome</keyword>
<dbReference type="GO" id="GO:0046872">
    <property type="term" value="F:metal ion binding"/>
    <property type="evidence" value="ECO:0007669"/>
    <property type="project" value="InterPro"/>
</dbReference>
<dbReference type="Gene3D" id="2.60.40.380">
    <property type="entry name" value="Purple acid phosphatase-like, N-terminal"/>
    <property type="match status" value="1"/>
</dbReference>
<dbReference type="EMBL" id="JAJVKT010000019">
    <property type="protein sequence ID" value="MCE7509999.1"/>
    <property type="molecule type" value="Genomic_DNA"/>
</dbReference>
<gene>
    <name evidence="6" type="ORF">LZG35_15280</name>
</gene>
<evidence type="ECO:0000259" key="5">
    <source>
        <dbReference type="Pfam" id="PF16656"/>
    </source>
</evidence>
<sequence length="706" mass="78574">MFFSSRPGRLARVFLILLLSIPSLVLAQSAPNPTVRDTVFDIQQRFLEQFSTEALQSMTPDQVLANLSAEERHILGTDFVRFTVNVPVVVSVIRDPWPVAQFWLADLGFEKTDLKARIRHETEWEVWQATFPAGEVGLGVNGIIDGDSNGSIESYAIAVAPVNADDELVISDLYHPSFGLDTVALERPAWADEESRYFIELPDRLVGQQSVQLLRTRRNDGQLIHFANVTPYPSTAKPDQVVLTLGDDPATSAVVQWRTGRTENAGKVVFQEKSRFTGFEAGDDYLSASSEGPVVIDSPREDILAEYDTLDDYPGGLLELRPEPGNDPVVNRHIVPLRDLKPATTYVYAVGNGEDGGWSAPREFTTDPADPEAFSFIYMGDVQHGFEEWEPLVRRAYEYTPNARFIVMTGDMVNRGPERDDWDAFFHASEGVYSEQPLVPVLGNHEYNGQEPTLYLDQFMLPENGPRGMEERLYSFRYGDAFFAIIDGSLKGEEELAKQAAWLDQQLAQADATWKFVAIHQPIYGSRPTQDEPELRQAFLPILDRHGVDLMLQGHTHAYLRTQPMKGGEVVPEGEGTVYLVANSGTKFYEVGGFQEKYGVEPAVMIADLVTYQVIDIDGGELRYRAYDVDGAVVDAFTLEKTPVDEEEPVDPEPEPEPPASGGGSGGGGWGPGLLLAGALLLWRRRPRRRGVSGACHYHSPEKYWV</sequence>
<feature type="chain" id="PRO_5040292206" evidence="3">
    <location>
        <begin position="28"/>
        <end position="706"/>
    </location>
</feature>
<feature type="compositionally biased region" description="Acidic residues" evidence="2">
    <location>
        <begin position="645"/>
        <end position="656"/>
    </location>
</feature>
<dbReference type="GO" id="GO:0003993">
    <property type="term" value="F:acid phosphatase activity"/>
    <property type="evidence" value="ECO:0007669"/>
    <property type="project" value="InterPro"/>
</dbReference>
<dbReference type="InterPro" id="IPR003961">
    <property type="entry name" value="FN3_dom"/>
</dbReference>
<keyword evidence="1 3" id="KW-0732">Signal</keyword>
<dbReference type="Gene3D" id="3.60.21.10">
    <property type="match status" value="1"/>
</dbReference>
<evidence type="ECO:0000256" key="3">
    <source>
        <dbReference type="SAM" id="SignalP"/>
    </source>
</evidence>
<dbReference type="SUPFAM" id="SSF56300">
    <property type="entry name" value="Metallo-dependent phosphatases"/>
    <property type="match status" value="1"/>
</dbReference>
<dbReference type="Pfam" id="PF16656">
    <property type="entry name" value="Pur_ac_phosph_N"/>
    <property type="match status" value="1"/>
</dbReference>
<evidence type="ECO:0000313" key="7">
    <source>
        <dbReference type="Proteomes" id="UP001107961"/>
    </source>
</evidence>
<organism evidence="6 7">
    <name type="scientific">Alloalcanivorax xenomutans</name>
    <dbReference type="NCBI Taxonomy" id="1094342"/>
    <lineage>
        <taxon>Bacteria</taxon>
        <taxon>Pseudomonadati</taxon>
        <taxon>Pseudomonadota</taxon>
        <taxon>Gammaproteobacteria</taxon>
        <taxon>Oceanospirillales</taxon>
        <taxon>Alcanivoracaceae</taxon>
        <taxon>Alloalcanivorax</taxon>
    </lineage>
</organism>
<evidence type="ECO:0000256" key="1">
    <source>
        <dbReference type="ARBA" id="ARBA00022729"/>
    </source>
</evidence>
<dbReference type="InterPro" id="IPR004843">
    <property type="entry name" value="Calcineurin-like_PHP"/>
</dbReference>
<evidence type="ECO:0000256" key="2">
    <source>
        <dbReference type="SAM" id="MobiDB-lite"/>
    </source>
</evidence>
<evidence type="ECO:0000259" key="4">
    <source>
        <dbReference type="Pfam" id="PF00149"/>
    </source>
</evidence>
<feature type="domain" description="Calcineurin-like phosphoesterase" evidence="4">
    <location>
        <begin position="376"/>
        <end position="559"/>
    </location>
</feature>
<dbReference type="CDD" id="cd00063">
    <property type="entry name" value="FN3"/>
    <property type="match status" value="1"/>
</dbReference>
<dbReference type="Pfam" id="PF00149">
    <property type="entry name" value="Metallophos"/>
    <property type="match status" value="1"/>
</dbReference>
<proteinExistence type="predicted"/>
<dbReference type="InterPro" id="IPR015914">
    <property type="entry name" value="PAPs_N"/>
</dbReference>